<keyword evidence="5" id="KW-0547">Nucleotide-binding</keyword>
<evidence type="ECO:0000259" key="15">
    <source>
        <dbReference type="PROSITE" id="PS51192"/>
    </source>
</evidence>
<dbReference type="GO" id="GO:0005524">
    <property type="term" value="F:ATP binding"/>
    <property type="evidence" value="ECO:0007669"/>
    <property type="project" value="UniProtKB-KW"/>
</dbReference>
<evidence type="ECO:0000256" key="11">
    <source>
        <dbReference type="ARBA" id="ARBA00047984"/>
    </source>
</evidence>
<dbReference type="InterPro" id="IPR011545">
    <property type="entry name" value="DEAD/DEAH_box_helicase_dom"/>
</dbReference>
<dbReference type="GO" id="GO:0016787">
    <property type="term" value="F:hydrolase activity"/>
    <property type="evidence" value="ECO:0007669"/>
    <property type="project" value="UniProtKB-KW"/>
</dbReference>
<evidence type="ECO:0000256" key="1">
    <source>
        <dbReference type="ARBA" id="ARBA00004604"/>
    </source>
</evidence>
<dbReference type="InterPro" id="IPR014014">
    <property type="entry name" value="RNA_helicase_DEAD_Q_motif"/>
</dbReference>
<dbReference type="CDD" id="cd18787">
    <property type="entry name" value="SF2_C_DEAD"/>
    <property type="match status" value="1"/>
</dbReference>
<dbReference type="PROSITE" id="PS51192">
    <property type="entry name" value="HELICASE_ATP_BIND_1"/>
    <property type="match status" value="1"/>
</dbReference>
<proteinExistence type="inferred from homology"/>
<feature type="compositionally biased region" description="Basic residues" evidence="13">
    <location>
        <begin position="1139"/>
        <end position="1151"/>
    </location>
</feature>
<feature type="region of interest" description="Disordered" evidence="13">
    <location>
        <begin position="1039"/>
        <end position="1061"/>
    </location>
</feature>
<comment type="similarity">
    <text evidence="3">Belongs to the DEAD box helicase family. DDX54/DBP10 subfamily.</text>
</comment>
<evidence type="ECO:0000256" key="8">
    <source>
        <dbReference type="ARBA" id="ARBA00022840"/>
    </source>
</evidence>
<feature type="domain" description="Protein kinase" evidence="14">
    <location>
        <begin position="152"/>
        <end position="470"/>
    </location>
</feature>
<evidence type="ECO:0000259" key="16">
    <source>
        <dbReference type="PROSITE" id="PS51194"/>
    </source>
</evidence>
<dbReference type="Pfam" id="PF03109">
    <property type="entry name" value="ABC1"/>
    <property type="match status" value="1"/>
</dbReference>
<dbReference type="InterPro" id="IPR011009">
    <property type="entry name" value="Kinase-like_dom_sf"/>
</dbReference>
<feature type="region of interest" description="Disordered" evidence="13">
    <location>
        <begin position="1134"/>
        <end position="1163"/>
    </location>
</feature>
<dbReference type="InterPro" id="IPR000719">
    <property type="entry name" value="Prot_kinase_dom"/>
</dbReference>
<dbReference type="SMART" id="SM00490">
    <property type="entry name" value="HELICc"/>
    <property type="match status" value="1"/>
</dbReference>
<dbReference type="PROSITE" id="PS00039">
    <property type="entry name" value="DEAD_ATP_HELICASE"/>
    <property type="match status" value="1"/>
</dbReference>
<dbReference type="GO" id="GO:0005730">
    <property type="term" value="C:nucleolus"/>
    <property type="evidence" value="ECO:0007669"/>
    <property type="project" value="UniProtKB-SubCell"/>
</dbReference>
<keyword evidence="6" id="KW-0378">Hydrolase</keyword>
<dbReference type="InterPro" id="IPR004147">
    <property type="entry name" value="ABC1_dom"/>
</dbReference>
<comment type="catalytic activity">
    <reaction evidence="11">
        <text>ATP + H2O = ADP + phosphate + H(+)</text>
        <dbReference type="Rhea" id="RHEA:13065"/>
        <dbReference type="ChEBI" id="CHEBI:15377"/>
        <dbReference type="ChEBI" id="CHEBI:15378"/>
        <dbReference type="ChEBI" id="CHEBI:30616"/>
        <dbReference type="ChEBI" id="CHEBI:43474"/>
        <dbReference type="ChEBI" id="CHEBI:456216"/>
        <dbReference type="EC" id="3.6.4.13"/>
    </reaction>
</comment>
<feature type="domain" description="Helicase ATP-binding" evidence="15">
    <location>
        <begin position="568"/>
        <end position="740"/>
    </location>
</feature>
<evidence type="ECO:0000256" key="9">
    <source>
        <dbReference type="ARBA" id="ARBA00022884"/>
    </source>
</evidence>
<dbReference type="InterPro" id="IPR012541">
    <property type="entry name" value="DBP10_C"/>
</dbReference>
<dbReference type="InterPro" id="IPR045307">
    <property type="entry name" value="ADCK1_dom"/>
</dbReference>
<dbReference type="SMART" id="SM01123">
    <property type="entry name" value="DBP10CT"/>
    <property type="match status" value="1"/>
</dbReference>
<evidence type="ECO:0000259" key="17">
    <source>
        <dbReference type="PROSITE" id="PS51195"/>
    </source>
</evidence>
<evidence type="ECO:0000256" key="4">
    <source>
        <dbReference type="ARBA" id="ARBA00012552"/>
    </source>
</evidence>
<dbReference type="PANTHER" id="PTHR47959:SF8">
    <property type="entry name" value="RNA HELICASE"/>
    <property type="match status" value="1"/>
</dbReference>
<dbReference type="Pfam" id="PF00270">
    <property type="entry name" value="DEAD"/>
    <property type="match status" value="1"/>
</dbReference>
<gene>
    <name evidence="18" type="ORF">D910_03801</name>
</gene>
<dbReference type="InterPro" id="IPR033517">
    <property type="entry name" value="DDX54/DBP10_DEAD-box_helicase"/>
</dbReference>
<feature type="short sequence motif" description="Q motif" evidence="12">
    <location>
        <begin position="537"/>
        <end position="565"/>
    </location>
</feature>
<dbReference type="CDD" id="cd13969">
    <property type="entry name" value="ADCK1-like"/>
    <property type="match status" value="1"/>
</dbReference>
<keyword evidence="9" id="KW-0694">RNA-binding</keyword>
<dbReference type="SMART" id="SM00487">
    <property type="entry name" value="DEXDc"/>
    <property type="match status" value="1"/>
</dbReference>
<dbReference type="CDD" id="cd17959">
    <property type="entry name" value="DEADc_DDX54"/>
    <property type="match status" value="1"/>
</dbReference>
<evidence type="ECO:0000256" key="3">
    <source>
        <dbReference type="ARBA" id="ARBA00010379"/>
    </source>
</evidence>
<reference evidence="18 19" key="1">
    <citation type="journal article" date="2013" name="Genome Biol.">
        <title>Draft genome of the mountain pine beetle, Dendroctonus ponderosae Hopkins, a major forest pest.</title>
        <authorList>
            <person name="Keeling C.I."/>
            <person name="Yuen M.M."/>
            <person name="Liao N.Y."/>
            <person name="Docking T.R."/>
            <person name="Chan S.K."/>
            <person name="Taylor G.A."/>
            <person name="Palmquist D.L."/>
            <person name="Jackman S.D."/>
            <person name="Nguyen A."/>
            <person name="Li M."/>
            <person name="Henderson H."/>
            <person name="Janes J.K."/>
            <person name="Zhao Y."/>
            <person name="Pandoh P."/>
            <person name="Moore R."/>
            <person name="Sperling F.A."/>
            <person name="Huber D.P."/>
            <person name="Birol I."/>
            <person name="Jones S.J."/>
            <person name="Bohlmann J."/>
        </authorList>
    </citation>
    <scope>NUCLEOTIDE SEQUENCE</scope>
</reference>
<feature type="region of interest" description="Disordered" evidence="13">
    <location>
        <begin position="1187"/>
        <end position="1268"/>
    </location>
</feature>
<dbReference type="InterPro" id="IPR001650">
    <property type="entry name" value="Helicase_C-like"/>
</dbReference>
<dbReference type="GO" id="GO:0005829">
    <property type="term" value="C:cytosol"/>
    <property type="evidence" value="ECO:0007669"/>
    <property type="project" value="TreeGrafter"/>
</dbReference>
<feature type="domain" description="DEAD-box RNA helicase Q" evidence="17">
    <location>
        <begin position="537"/>
        <end position="565"/>
    </location>
</feature>
<keyword evidence="8" id="KW-0067">ATP-binding</keyword>
<dbReference type="AlphaFoldDB" id="U4U281"/>
<dbReference type="GO" id="GO:0003724">
    <property type="term" value="F:RNA helicase activity"/>
    <property type="evidence" value="ECO:0007669"/>
    <property type="project" value="UniProtKB-EC"/>
</dbReference>
<evidence type="ECO:0000256" key="13">
    <source>
        <dbReference type="SAM" id="MobiDB-lite"/>
    </source>
</evidence>
<dbReference type="PANTHER" id="PTHR47959">
    <property type="entry name" value="ATP-DEPENDENT RNA HELICASE RHLE-RELATED"/>
    <property type="match status" value="1"/>
</dbReference>
<dbReference type="GO" id="GO:0010468">
    <property type="term" value="P:regulation of gene expression"/>
    <property type="evidence" value="ECO:0007669"/>
    <property type="project" value="UniProtKB-ARBA"/>
</dbReference>
<evidence type="ECO:0000256" key="10">
    <source>
        <dbReference type="ARBA" id="ARBA00023242"/>
    </source>
</evidence>
<keyword evidence="10" id="KW-0539">Nucleus</keyword>
<dbReference type="SUPFAM" id="SSF52540">
    <property type="entry name" value="P-loop containing nucleoside triphosphate hydrolases"/>
    <property type="match status" value="2"/>
</dbReference>
<protein>
    <recommendedName>
        <fullName evidence="4">RNA helicase</fullName>
        <ecNumber evidence="4">3.6.4.13</ecNumber>
    </recommendedName>
</protein>
<feature type="compositionally biased region" description="Basic and acidic residues" evidence="13">
    <location>
        <begin position="1216"/>
        <end position="1244"/>
    </location>
</feature>
<evidence type="ECO:0000256" key="6">
    <source>
        <dbReference type="ARBA" id="ARBA00022801"/>
    </source>
</evidence>
<dbReference type="PROSITE" id="PS50011">
    <property type="entry name" value="PROTEIN_KINASE_DOM"/>
    <property type="match status" value="1"/>
</dbReference>
<dbReference type="EC" id="3.6.4.13" evidence="4"/>
<evidence type="ECO:0000256" key="5">
    <source>
        <dbReference type="ARBA" id="ARBA00022741"/>
    </source>
</evidence>
<dbReference type="PROSITE" id="PS51195">
    <property type="entry name" value="Q_MOTIF"/>
    <property type="match status" value="1"/>
</dbReference>
<dbReference type="SMART" id="SM00220">
    <property type="entry name" value="S_TKc"/>
    <property type="match status" value="1"/>
</dbReference>
<dbReference type="OrthoDB" id="427480at2759"/>
<dbReference type="STRING" id="77166.U4U281"/>
<dbReference type="InterPro" id="IPR050079">
    <property type="entry name" value="DEAD_box_RNA_helicase"/>
</dbReference>
<accession>U4U281</accession>
<evidence type="ECO:0000313" key="18">
    <source>
        <dbReference type="EMBL" id="ERL86393.1"/>
    </source>
</evidence>
<dbReference type="GO" id="GO:0004672">
    <property type="term" value="F:protein kinase activity"/>
    <property type="evidence" value="ECO:0007669"/>
    <property type="project" value="InterPro"/>
</dbReference>
<organism evidence="18 19">
    <name type="scientific">Dendroctonus ponderosae</name>
    <name type="common">Mountain pine beetle</name>
    <dbReference type="NCBI Taxonomy" id="77166"/>
    <lineage>
        <taxon>Eukaryota</taxon>
        <taxon>Metazoa</taxon>
        <taxon>Ecdysozoa</taxon>
        <taxon>Arthropoda</taxon>
        <taxon>Hexapoda</taxon>
        <taxon>Insecta</taxon>
        <taxon>Pterygota</taxon>
        <taxon>Neoptera</taxon>
        <taxon>Endopterygota</taxon>
        <taxon>Coleoptera</taxon>
        <taxon>Polyphaga</taxon>
        <taxon>Cucujiformia</taxon>
        <taxon>Curculionidae</taxon>
        <taxon>Scolytinae</taxon>
        <taxon>Dendroctonus</taxon>
    </lineage>
</organism>
<comment type="subcellular location">
    <subcellularLocation>
        <location evidence="1">Nucleus</location>
        <location evidence="1">Nucleolus</location>
    </subcellularLocation>
</comment>
<evidence type="ECO:0000259" key="14">
    <source>
        <dbReference type="PROSITE" id="PS50011"/>
    </source>
</evidence>
<name>U4U281_DENPD</name>
<dbReference type="SUPFAM" id="SSF56112">
    <property type="entry name" value="Protein kinase-like (PK-like)"/>
    <property type="match status" value="1"/>
</dbReference>
<dbReference type="Proteomes" id="UP000030742">
    <property type="component" value="Unassembled WGS sequence"/>
</dbReference>
<dbReference type="FunFam" id="3.40.50.300:FF:000865">
    <property type="entry name" value="ATP-dependent RNA helicase DDX54"/>
    <property type="match status" value="1"/>
</dbReference>
<comment type="similarity">
    <text evidence="2">Belongs to the protein kinase superfamily. ADCK protein kinase family.</text>
</comment>
<sequence>MLSNRARKLLKYSLIGGALASTALSLKGNQYEWDSIGIVRLSRAAITVSKIGVIYKKDLYGKGLDKKSLEYKELKSECHQRSAEKLLELCCANRGVYIKVGQHIAALDYLLPKEYVQTMRILHSQAPSTDVKDIYRVIREDLKKDPLEIFESIEPEPLGTASLAQVHKATLKDGTVLAVKVQHPYVQGNSRIDMKTMEYLVKLMSWVFPEFKFQWLVDESKKNIPQELNFAQEGQNAEKIAKMFENIEWLKVPKVRWDLTTPRVLTMEFLEGGQVNDLKYIEAHKIDPYEISSKLGALYSQMIFIHGFVHSDPHPGNILVRRNPKGQCDIVLLDHGLYATLKDEFRINYANLWMSILDRDRKGMRQYSKNLGIEGDVYGLFACMVTGRTWDTIMKGIDRENFSKGEKDFVQQHFTGLLPQISSVLENVNRQMLLILKTNDLMRGIEHTLRTGARKGAFKVMSQCCVHSIYDQRYKKCHTRVEKLKVSLGEIRAISLVLWSVQYRSMGDIPGFADPNKAVEISNDDDAWKKKSAKKSGGFQSMNLSHNVLKGIIKRGYKQPTPIQRKTIPLILEGRDVVAMARTGSGKTAAFLIPMFERLKARTSKAGARGLVFSPTRELALQTLKFFKEIGRFMNLKAAVILGGDSMEDQFSAIHGNPDVIVATPGRFLHVCIEMELKLNNIEYVVFDEADRLFEMGLTEQLTEVVSRLPDSRQTLLFSATLPKVLVEFAKAGLSDPVLLRLDVESKLPDELKLEFFIVRPEEKLAALLVLLQTVIDSKQQTVIFAATKYHVEYIHSVLDLVGITNTYIYSNLDPSARKIHAAKFGTGKVKVLVVTDVAARGIDIPALDNVINFNFPAKPKLFVHRVGRCARAGRSGIAYSLIASDEQAYLVDLHLFLGRPLSIATLKKKEGTIGRIPQDLVDEHLSSLIVLHENQLDLTSAQTTIENAYKKYVKSRPAASSDSHRRIKQLNLSNCAVHPAFRTNGDEYHRDLLLDQIRNYRPNGTIFEICGKNKSPEYLMMKKKRLADKHKIELFRQRHETDPDESESFHEPVTSLTESSKEDIEGTFKSVIVPKKRKMEQLYKKAKKPKTVDEVYIPYAPKDHHTEQGLIVNNFHNEANKVQFDLTGDSEEAMNSSHVKKKWDRKKKKMVGVENPRKGKIKTESGAWIPATYKSDRYAQWKEKTKTGANDDDYGDEGSAPQDVNGPRRHTHWAKHNEKEKLKKRSSDMKSMDQILKAREIAERKKRKQKKGKGKGKSKGKGRRNKR</sequence>
<dbReference type="InterPro" id="IPR000629">
    <property type="entry name" value="RNA-helicase_DEAD-box_CS"/>
</dbReference>
<dbReference type="Gene3D" id="1.10.510.10">
    <property type="entry name" value="Transferase(Phosphotransferase) domain 1"/>
    <property type="match status" value="1"/>
</dbReference>
<dbReference type="InterPro" id="IPR027417">
    <property type="entry name" value="P-loop_NTPase"/>
</dbReference>
<evidence type="ECO:0000313" key="19">
    <source>
        <dbReference type="Proteomes" id="UP000030742"/>
    </source>
</evidence>
<dbReference type="Gene3D" id="3.40.50.300">
    <property type="entry name" value="P-loop containing nucleotide triphosphate hydrolases"/>
    <property type="match status" value="2"/>
</dbReference>
<feature type="domain" description="Helicase C-terminal" evidence="16">
    <location>
        <begin position="770"/>
        <end position="915"/>
    </location>
</feature>
<dbReference type="InterPro" id="IPR014001">
    <property type="entry name" value="Helicase_ATP-bd"/>
</dbReference>
<evidence type="ECO:0000256" key="7">
    <source>
        <dbReference type="ARBA" id="ARBA00022806"/>
    </source>
</evidence>
<evidence type="ECO:0000256" key="12">
    <source>
        <dbReference type="PROSITE-ProRule" id="PRU00552"/>
    </source>
</evidence>
<dbReference type="PROSITE" id="PS51194">
    <property type="entry name" value="HELICASE_CTER"/>
    <property type="match status" value="1"/>
</dbReference>
<feature type="compositionally biased region" description="Basic residues" evidence="13">
    <location>
        <begin position="1245"/>
        <end position="1268"/>
    </location>
</feature>
<dbReference type="GO" id="GO:0003723">
    <property type="term" value="F:RNA binding"/>
    <property type="evidence" value="ECO:0007669"/>
    <property type="project" value="UniProtKB-KW"/>
</dbReference>
<dbReference type="Pfam" id="PF08147">
    <property type="entry name" value="DBP10CT"/>
    <property type="match status" value="1"/>
</dbReference>
<evidence type="ECO:0000256" key="2">
    <source>
        <dbReference type="ARBA" id="ARBA00009670"/>
    </source>
</evidence>
<dbReference type="Pfam" id="PF00271">
    <property type="entry name" value="Helicase_C"/>
    <property type="match status" value="1"/>
</dbReference>
<keyword evidence="7" id="KW-0347">Helicase</keyword>
<dbReference type="EMBL" id="KB631815">
    <property type="protein sequence ID" value="ERL86393.1"/>
    <property type="molecule type" value="Genomic_DNA"/>
</dbReference>